<dbReference type="Pfam" id="PF04205">
    <property type="entry name" value="FMN_bind"/>
    <property type="match status" value="1"/>
</dbReference>
<dbReference type="RefSeq" id="WP_012803608.1">
    <property type="nucleotide sequence ID" value="NC_013171.1"/>
</dbReference>
<protein>
    <submittedName>
        <fullName evidence="3">FMN-binding domain protein</fullName>
    </submittedName>
</protein>
<dbReference type="AlphaFoldDB" id="C7RFC8"/>
<keyword evidence="4" id="KW-1185">Reference proteome</keyword>
<name>C7RFC8_ANAPD</name>
<dbReference type="GO" id="GO:0016020">
    <property type="term" value="C:membrane"/>
    <property type="evidence" value="ECO:0007669"/>
    <property type="project" value="InterPro"/>
</dbReference>
<gene>
    <name evidence="3" type="ordered locus">Apre_0137</name>
</gene>
<feature type="chain" id="PRO_5039613663" evidence="1">
    <location>
        <begin position="25"/>
        <end position="127"/>
    </location>
</feature>
<evidence type="ECO:0000313" key="3">
    <source>
        <dbReference type="EMBL" id="ACV28189.1"/>
    </source>
</evidence>
<dbReference type="SMART" id="SM00900">
    <property type="entry name" value="FMN_bind"/>
    <property type="match status" value="1"/>
</dbReference>
<feature type="signal peptide" evidence="1">
    <location>
        <begin position="1"/>
        <end position="24"/>
    </location>
</feature>
<proteinExistence type="predicted"/>
<dbReference type="eggNOG" id="COG4659">
    <property type="taxonomic scope" value="Bacteria"/>
</dbReference>
<accession>C7RFC8</accession>
<evidence type="ECO:0000259" key="2">
    <source>
        <dbReference type="SMART" id="SM00900"/>
    </source>
</evidence>
<dbReference type="PROSITE" id="PS51257">
    <property type="entry name" value="PROKAR_LIPOPROTEIN"/>
    <property type="match status" value="1"/>
</dbReference>
<keyword evidence="1" id="KW-0732">Signal</keyword>
<reference evidence="3 4" key="1">
    <citation type="journal article" date="2009" name="Stand. Genomic Sci.">
        <title>Complete genome sequence of Anaerococcus prevotii type strain (PC1).</title>
        <authorList>
            <person name="Labutti K."/>
            <person name="Pukall R."/>
            <person name="Steenblock K."/>
            <person name="Glavina Del Rio T."/>
            <person name="Tice H."/>
            <person name="Copeland A."/>
            <person name="Cheng J.F."/>
            <person name="Lucas S."/>
            <person name="Chen F."/>
            <person name="Nolan M."/>
            <person name="Bruce D."/>
            <person name="Goodwin L."/>
            <person name="Pitluck S."/>
            <person name="Ivanova N."/>
            <person name="Mavromatis K."/>
            <person name="Ovchinnikova G."/>
            <person name="Pati A."/>
            <person name="Chen A."/>
            <person name="Palaniappan K."/>
            <person name="Land M."/>
            <person name="Hauser L."/>
            <person name="Chang Y.J."/>
            <person name="Jeffries C.D."/>
            <person name="Chain P."/>
            <person name="Saunders E."/>
            <person name="Brettin T."/>
            <person name="Detter J.C."/>
            <person name="Han C."/>
            <person name="Goker M."/>
            <person name="Bristow J."/>
            <person name="Eisen J.A."/>
            <person name="Markowitz V."/>
            <person name="Hugenholtz P."/>
            <person name="Kyrpides N.C."/>
            <person name="Klenk H.P."/>
            <person name="Lapidus A."/>
        </authorList>
    </citation>
    <scope>NUCLEOTIDE SEQUENCE [LARGE SCALE GENOMIC DNA]</scope>
    <source>
        <strain evidence="4">ATCC 9321 / DSM 20548 / JCM 6508 / NCTC 11806 / PC1</strain>
    </source>
</reference>
<dbReference type="EMBL" id="CP001708">
    <property type="protein sequence ID" value="ACV28189.1"/>
    <property type="molecule type" value="Genomic_DNA"/>
</dbReference>
<dbReference type="STRING" id="525919.Apre_0137"/>
<evidence type="ECO:0000313" key="4">
    <source>
        <dbReference type="Proteomes" id="UP000002294"/>
    </source>
</evidence>
<dbReference type="Gene3D" id="3.90.1010.20">
    <property type="match status" value="1"/>
</dbReference>
<evidence type="ECO:0000256" key="1">
    <source>
        <dbReference type="SAM" id="SignalP"/>
    </source>
</evidence>
<dbReference type="Proteomes" id="UP000002294">
    <property type="component" value="Chromosome"/>
</dbReference>
<dbReference type="GO" id="GO:0010181">
    <property type="term" value="F:FMN binding"/>
    <property type="evidence" value="ECO:0007669"/>
    <property type="project" value="InterPro"/>
</dbReference>
<dbReference type="InterPro" id="IPR007329">
    <property type="entry name" value="FMN-bd"/>
</dbReference>
<sequence length="127" mass="12984">MKNIKSYAAIAALALALTACGNNANDAKKEDASTDVATEETTEKVGEATAAGYGGDIKVKVTMDGETIKDIQVDHTETEGIGADAVPTLVEEIKKNNGTEGVDNVSGATVTSEALKTAVDEAIKAAK</sequence>
<dbReference type="HOGENOM" id="CLU_096350_2_2_9"/>
<feature type="domain" description="FMN-binding" evidence="2">
    <location>
        <begin position="52"/>
        <end position="126"/>
    </location>
</feature>
<organism evidence="3 4">
    <name type="scientific">Anaerococcus prevotii (strain ATCC 9321 / DSM 20548 / JCM 6508 / NCTC 11806 / PC1)</name>
    <name type="common">Peptostreptococcus prevotii</name>
    <name type="synonym">Peptococcus prevotii</name>
    <dbReference type="NCBI Taxonomy" id="525919"/>
    <lineage>
        <taxon>Bacteria</taxon>
        <taxon>Bacillati</taxon>
        <taxon>Bacillota</taxon>
        <taxon>Tissierellia</taxon>
        <taxon>Tissierellales</taxon>
        <taxon>Peptoniphilaceae</taxon>
        <taxon>Anaerococcus</taxon>
    </lineage>
</organism>
<dbReference type="OrthoDB" id="1693183at2"/>
<dbReference type="KEGG" id="apr:Apre_0137"/>